<keyword evidence="2" id="KW-1185">Reference proteome</keyword>
<evidence type="ECO:0000313" key="2">
    <source>
        <dbReference type="Proteomes" id="UP001066276"/>
    </source>
</evidence>
<protein>
    <submittedName>
        <fullName evidence="1">Uncharacterized protein</fullName>
    </submittedName>
</protein>
<gene>
    <name evidence="1" type="ORF">NDU88_012351</name>
</gene>
<dbReference type="Proteomes" id="UP001066276">
    <property type="component" value="Chromosome 6"/>
</dbReference>
<feature type="non-terminal residue" evidence="1">
    <location>
        <position position="1"/>
    </location>
</feature>
<accession>A0AAV7QZW9</accession>
<proteinExistence type="predicted"/>
<organism evidence="1 2">
    <name type="scientific">Pleurodeles waltl</name>
    <name type="common">Iberian ribbed newt</name>
    <dbReference type="NCBI Taxonomy" id="8319"/>
    <lineage>
        <taxon>Eukaryota</taxon>
        <taxon>Metazoa</taxon>
        <taxon>Chordata</taxon>
        <taxon>Craniata</taxon>
        <taxon>Vertebrata</taxon>
        <taxon>Euteleostomi</taxon>
        <taxon>Amphibia</taxon>
        <taxon>Batrachia</taxon>
        <taxon>Caudata</taxon>
        <taxon>Salamandroidea</taxon>
        <taxon>Salamandridae</taxon>
        <taxon>Pleurodelinae</taxon>
        <taxon>Pleurodeles</taxon>
    </lineage>
</organism>
<sequence>VDSTISVINLSKMELTTSDISLLAKGLNFCPKTFGDPCKSKIDLFRFIRKLKIKRYFQMNQMENGAPVKTASPLSTLSIEEVQDTALILSLAEQDEDPDIFSRILNDLEVDFNKSISSGLKNKS</sequence>
<reference evidence="1" key="1">
    <citation type="journal article" date="2022" name="bioRxiv">
        <title>Sequencing and chromosome-scale assembly of the giantPleurodeles waltlgenome.</title>
        <authorList>
            <person name="Brown T."/>
            <person name="Elewa A."/>
            <person name="Iarovenko S."/>
            <person name="Subramanian E."/>
            <person name="Araus A.J."/>
            <person name="Petzold A."/>
            <person name="Susuki M."/>
            <person name="Suzuki K.-i.T."/>
            <person name="Hayashi T."/>
            <person name="Toyoda A."/>
            <person name="Oliveira C."/>
            <person name="Osipova E."/>
            <person name="Leigh N.D."/>
            <person name="Simon A."/>
            <person name="Yun M.H."/>
        </authorList>
    </citation>
    <scope>NUCLEOTIDE SEQUENCE</scope>
    <source>
        <strain evidence="1">20211129_DDA</strain>
        <tissue evidence="1">Liver</tissue>
    </source>
</reference>
<dbReference type="AlphaFoldDB" id="A0AAV7QZW9"/>
<evidence type="ECO:0000313" key="1">
    <source>
        <dbReference type="EMBL" id="KAJ1146069.1"/>
    </source>
</evidence>
<comment type="caution">
    <text evidence="1">The sequence shown here is derived from an EMBL/GenBank/DDBJ whole genome shotgun (WGS) entry which is preliminary data.</text>
</comment>
<dbReference type="EMBL" id="JANPWB010000010">
    <property type="protein sequence ID" value="KAJ1146069.1"/>
    <property type="molecule type" value="Genomic_DNA"/>
</dbReference>
<feature type="non-terminal residue" evidence="1">
    <location>
        <position position="124"/>
    </location>
</feature>
<name>A0AAV7QZW9_PLEWA</name>